<evidence type="ECO:0000256" key="1">
    <source>
        <dbReference type="SAM" id="MobiDB-lite"/>
    </source>
</evidence>
<name>A0ABQ5B7V2_9ASTR</name>
<organism evidence="2 3">
    <name type="scientific">Tanacetum coccineum</name>
    <dbReference type="NCBI Taxonomy" id="301880"/>
    <lineage>
        <taxon>Eukaryota</taxon>
        <taxon>Viridiplantae</taxon>
        <taxon>Streptophyta</taxon>
        <taxon>Embryophyta</taxon>
        <taxon>Tracheophyta</taxon>
        <taxon>Spermatophyta</taxon>
        <taxon>Magnoliopsida</taxon>
        <taxon>eudicotyledons</taxon>
        <taxon>Gunneridae</taxon>
        <taxon>Pentapetalae</taxon>
        <taxon>asterids</taxon>
        <taxon>campanulids</taxon>
        <taxon>Asterales</taxon>
        <taxon>Asteraceae</taxon>
        <taxon>Asteroideae</taxon>
        <taxon>Anthemideae</taxon>
        <taxon>Anthemidinae</taxon>
        <taxon>Tanacetum</taxon>
    </lineage>
</organism>
<reference evidence="2" key="1">
    <citation type="journal article" date="2022" name="Int. J. Mol. Sci.">
        <title>Draft Genome of Tanacetum Coccineum: Genomic Comparison of Closely Related Tanacetum-Family Plants.</title>
        <authorList>
            <person name="Yamashiro T."/>
            <person name="Shiraishi A."/>
            <person name="Nakayama K."/>
            <person name="Satake H."/>
        </authorList>
    </citation>
    <scope>NUCLEOTIDE SEQUENCE</scope>
</reference>
<keyword evidence="3" id="KW-1185">Reference proteome</keyword>
<sequence>MEEFIAHSVPTAVQESVSAKVIQEVKKCAPSLVSDAVTDAIRPRIHKAVSHKHSYDRMTTNPESFDDDVNTALYIALEKSIEQDKQMIPKDSCKTTHLKKRTHDDQDDPDNHEGEKRNKKSRFVGQPSSRNDPDMPEATDHGKQPSTAGRHVNIQDGWTDDLLNPDEPEDEEIVPDNSTLTLAKRIKRCLKIDKLNLSKMEELRKDGYKMFGNRYMSKADKDPLPLIGPKLDRRILLKHFFNEDLDILMTGNKDLKNRKYAYSITERHAAEYKYGWIEEDIGKLWRKTLVNYDMDAMLGIQHWEKMKRLVYRGKRSATSSGQVYSDNKIMADKKKYTFKESDFSWLNLNDIEDMYVLKIQGKLKNLEGNTVYEGQNEKKFMRGDEIHKFYDGTLTNVREQLMNMLRLNQVGKKYRCLIDRMWTDKDVQRSNVMRKIEALLKERKQMRRLEAYVGGRPKTGNWKTLNIWDC</sequence>
<gene>
    <name evidence="2" type="ORF">Tco_0857897</name>
</gene>
<reference evidence="2" key="2">
    <citation type="submission" date="2022-01" db="EMBL/GenBank/DDBJ databases">
        <authorList>
            <person name="Yamashiro T."/>
            <person name="Shiraishi A."/>
            <person name="Satake H."/>
            <person name="Nakayama K."/>
        </authorList>
    </citation>
    <scope>NUCLEOTIDE SEQUENCE</scope>
</reference>
<feature type="region of interest" description="Disordered" evidence="1">
    <location>
        <begin position="86"/>
        <end position="176"/>
    </location>
</feature>
<dbReference type="Proteomes" id="UP001151760">
    <property type="component" value="Unassembled WGS sequence"/>
</dbReference>
<proteinExistence type="predicted"/>
<dbReference type="EMBL" id="BQNB010013020">
    <property type="protein sequence ID" value="GJT10855.1"/>
    <property type="molecule type" value="Genomic_DNA"/>
</dbReference>
<evidence type="ECO:0000313" key="2">
    <source>
        <dbReference type="EMBL" id="GJT10855.1"/>
    </source>
</evidence>
<feature type="compositionally biased region" description="Acidic residues" evidence="1">
    <location>
        <begin position="163"/>
        <end position="174"/>
    </location>
</feature>
<evidence type="ECO:0000313" key="3">
    <source>
        <dbReference type="Proteomes" id="UP001151760"/>
    </source>
</evidence>
<accession>A0ABQ5B7V2</accession>
<comment type="caution">
    <text evidence="2">The sequence shown here is derived from an EMBL/GenBank/DDBJ whole genome shotgun (WGS) entry which is preliminary data.</text>
</comment>
<protein>
    <submittedName>
        <fullName evidence="2">Uncharacterized protein</fullName>
    </submittedName>
</protein>